<name>A0A9Q3IJ36_9BASI</name>
<comment type="caution">
    <text evidence="1">The sequence shown here is derived from an EMBL/GenBank/DDBJ whole genome shotgun (WGS) entry which is preliminary data.</text>
</comment>
<protein>
    <submittedName>
        <fullName evidence="1">Uncharacterized protein</fullName>
    </submittedName>
</protein>
<keyword evidence="2" id="KW-1185">Reference proteome</keyword>
<dbReference type="AlphaFoldDB" id="A0A9Q3IJ36"/>
<evidence type="ECO:0000313" key="1">
    <source>
        <dbReference type="EMBL" id="MBW0540925.1"/>
    </source>
</evidence>
<organism evidence="1 2">
    <name type="scientific">Austropuccinia psidii MF-1</name>
    <dbReference type="NCBI Taxonomy" id="1389203"/>
    <lineage>
        <taxon>Eukaryota</taxon>
        <taxon>Fungi</taxon>
        <taxon>Dikarya</taxon>
        <taxon>Basidiomycota</taxon>
        <taxon>Pucciniomycotina</taxon>
        <taxon>Pucciniomycetes</taxon>
        <taxon>Pucciniales</taxon>
        <taxon>Sphaerophragmiaceae</taxon>
        <taxon>Austropuccinia</taxon>
    </lineage>
</organism>
<dbReference type="EMBL" id="AVOT02045600">
    <property type="protein sequence ID" value="MBW0540925.1"/>
    <property type="molecule type" value="Genomic_DNA"/>
</dbReference>
<gene>
    <name evidence="1" type="ORF">O181_080640</name>
</gene>
<dbReference type="Proteomes" id="UP000765509">
    <property type="component" value="Unassembled WGS sequence"/>
</dbReference>
<reference evidence="1" key="1">
    <citation type="submission" date="2021-03" db="EMBL/GenBank/DDBJ databases">
        <title>Draft genome sequence of rust myrtle Austropuccinia psidii MF-1, a brazilian biotype.</title>
        <authorList>
            <person name="Quecine M.C."/>
            <person name="Pachon D.M.R."/>
            <person name="Bonatelli M.L."/>
            <person name="Correr F.H."/>
            <person name="Franceschini L.M."/>
            <person name="Leite T.F."/>
            <person name="Margarido G.R.A."/>
            <person name="Almeida C.A."/>
            <person name="Ferrarezi J.A."/>
            <person name="Labate C.A."/>
        </authorList>
    </citation>
    <scope>NUCLEOTIDE SEQUENCE</scope>
    <source>
        <strain evidence="1">MF-1</strain>
    </source>
</reference>
<sequence>MRATWFKHTVQLRNLESLDDMSLSGLRYSKGQSHHPDFGPMMKATTSGWPMIPIYIIHQSFLDRFGHPPIKSFDCITSTQKHLADQAKKIKISIRYKVLHP</sequence>
<evidence type="ECO:0000313" key="2">
    <source>
        <dbReference type="Proteomes" id="UP000765509"/>
    </source>
</evidence>
<proteinExistence type="predicted"/>
<accession>A0A9Q3IJ36</accession>